<keyword evidence="4" id="KW-0472">Membrane</keyword>
<keyword evidence="3" id="KW-0934">Plastid</keyword>
<dbReference type="AlphaFoldDB" id="A0A7S0Z5T7"/>
<dbReference type="InterPro" id="IPR022796">
    <property type="entry name" value="Chloroa_b-bind"/>
</dbReference>
<dbReference type="SUPFAM" id="SSF103511">
    <property type="entry name" value="Chlorophyll a-b binding protein"/>
    <property type="match status" value="2"/>
</dbReference>
<evidence type="ECO:0000256" key="2">
    <source>
        <dbReference type="ARBA" id="ARBA00022528"/>
    </source>
</evidence>
<keyword evidence="2" id="KW-0150">Chloroplast</keyword>
<feature type="transmembrane region" description="Helical" evidence="4">
    <location>
        <begin position="147"/>
        <end position="167"/>
    </location>
</feature>
<evidence type="ECO:0000256" key="1">
    <source>
        <dbReference type="ARBA" id="ARBA00004229"/>
    </source>
</evidence>
<evidence type="ECO:0000313" key="5">
    <source>
        <dbReference type="EMBL" id="CAD8812102.1"/>
    </source>
</evidence>
<gene>
    <name evidence="5" type="ORF">OMED0930_LOCUS3196</name>
</gene>
<sequence>MVTMTMRSTMRANAFTRARDVAPRARTRTRARATVAMVRRVVVTSREDGTRGVRRAVQTPRAGPRANARTVTCRVTFDPDADTEASPEAFELNLGRLAMLGFFSATLGDVLTRGDGPIEQLAREESFIARHVNPIELARDALEVAGFYVESVVLIWALLGGVLLLGVSQGLRNPIKTVSGKSAKQRAEVVKNEIVKAYEVNVREQKPYELFNGRLAMLGTMFAFIGDVETGGLGPLEQVNSELGIPVLDEEIFAVVFLLGVTFNVVSTGVTAVRRAYAKGRE</sequence>
<keyword evidence="4" id="KW-0812">Transmembrane</keyword>
<accession>A0A7S0Z5T7</accession>
<evidence type="ECO:0000256" key="3">
    <source>
        <dbReference type="ARBA" id="ARBA00022640"/>
    </source>
</evidence>
<protein>
    <submittedName>
        <fullName evidence="5">Uncharacterized protein</fullName>
    </submittedName>
</protein>
<reference evidence="5" key="1">
    <citation type="submission" date="2021-01" db="EMBL/GenBank/DDBJ databases">
        <authorList>
            <person name="Corre E."/>
            <person name="Pelletier E."/>
            <person name="Niang G."/>
            <person name="Scheremetjew M."/>
            <person name="Finn R."/>
            <person name="Kale V."/>
            <person name="Holt S."/>
            <person name="Cochrane G."/>
            <person name="Meng A."/>
            <person name="Brown T."/>
            <person name="Cohen L."/>
        </authorList>
    </citation>
    <scope>NUCLEOTIDE SEQUENCE</scope>
    <source>
        <strain evidence="5">Clade-D-RCC1621</strain>
    </source>
</reference>
<keyword evidence="4" id="KW-1133">Transmembrane helix</keyword>
<organism evidence="5">
    <name type="scientific">Ostreococcus mediterraneus</name>
    <dbReference type="NCBI Taxonomy" id="1486918"/>
    <lineage>
        <taxon>Eukaryota</taxon>
        <taxon>Viridiplantae</taxon>
        <taxon>Chlorophyta</taxon>
        <taxon>Mamiellophyceae</taxon>
        <taxon>Mamiellales</taxon>
        <taxon>Bathycoccaceae</taxon>
        <taxon>Ostreococcus</taxon>
    </lineage>
</organism>
<dbReference type="Gene3D" id="1.10.3460.10">
    <property type="entry name" value="Chlorophyll a/b binding protein domain"/>
    <property type="match status" value="1"/>
</dbReference>
<comment type="subcellular location">
    <subcellularLocation>
        <location evidence="1">Plastid</location>
        <location evidence="1">Chloroplast</location>
    </subcellularLocation>
</comment>
<dbReference type="EMBL" id="HBFO01004633">
    <property type="protein sequence ID" value="CAD8812102.1"/>
    <property type="molecule type" value="Transcribed_RNA"/>
</dbReference>
<proteinExistence type="predicted"/>
<dbReference type="GO" id="GO:0009507">
    <property type="term" value="C:chloroplast"/>
    <property type="evidence" value="ECO:0007669"/>
    <property type="project" value="UniProtKB-SubCell"/>
</dbReference>
<evidence type="ECO:0000256" key="4">
    <source>
        <dbReference type="SAM" id="Phobius"/>
    </source>
</evidence>
<name>A0A7S0Z5T7_9CHLO</name>
<dbReference type="Pfam" id="PF00504">
    <property type="entry name" value="Chloroa_b-bind"/>
    <property type="match status" value="1"/>
</dbReference>
<feature type="transmembrane region" description="Helical" evidence="4">
    <location>
        <begin position="252"/>
        <end position="273"/>
    </location>
</feature>